<dbReference type="SUPFAM" id="SSF160369">
    <property type="entry name" value="Ribosomal protein L10-like"/>
    <property type="match status" value="1"/>
</dbReference>
<dbReference type="Gene3D" id="3.30.70.1730">
    <property type="match status" value="1"/>
</dbReference>
<protein>
    <recommendedName>
        <fullName evidence="2">Large ribosomal subunit protein uL10m</fullName>
    </recommendedName>
    <alternativeName>
        <fullName evidence="3">39S ribosomal protein L10, mitochondrial</fullName>
    </alternativeName>
</protein>
<dbReference type="InterPro" id="IPR047865">
    <property type="entry name" value="Ribosomal_uL10_bac_type"/>
</dbReference>
<proteinExistence type="inferred from homology"/>
<evidence type="ECO:0000256" key="3">
    <source>
        <dbReference type="ARBA" id="ARBA00035716"/>
    </source>
</evidence>
<comment type="caution">
    <text evidence="4">The sequence shown here is derived from an EMBL/GenBank/DDBJ whole genome shotgun (WGS) entry which is preliminary data.</text>
</comment>
<reference evidence="4" key="1">
    <citation type="journal article" date="2023" name="DNA Res.">
        <title>Chromosome-level genome assembly of Phrynocephalus forsythii using third-generation DNA sequencing and Hi-C analysis.</title>
        <authorList>
            <person name="Qi Y."/>
            <person name="Zhao W."/>
            <person name="Zhao Y."/>
            <person name="Niu C."/>
            <person name="Cao S."/>
            <person name="Zhang Y."/>
        </authorList>
    </citation>
    <scope>NUCLEOTIDE SEQUENCE</scope>
    <source>
        <tissue evidence="4">Muscle</tissue>
    </source>
</reference>
<evidence type="ECO:0000313" key="4">
    <source>
        <dbReference type="EMBL" id="KAJ7313654.1"/>
    </source>
</evidence>
<accession>A0A9Q0XGW4</accession>
<comment type="similarity">
    <text evidence="1">Belongs to the universal ribosomal protein uL10 family.</text>
</comment>
<dbReference type="AlphaFoldDB" id="A0A9Q0XGW4"/>
<dbReference type="OrthoDB" id="360689at2759"/>
<sequence length="256" mass="28765">MAALGGWSSGLCKVGWWSLCQPIRHRSKAITRHFRPMNIVRQKLMALTEYIPPKPAIPVECVTHGVKTEKEEDGFSRMMLRLVKETFLENKMIAVCHYSYIPGNDLILLRHRLRKYNIHVKFFPNEALITFVSESKFKNLLPLFAGRSILMVSQEVRANEMLRVLKNVPQIILLGGCVDDVILSKKGFVDLAKLPSLVTVQGEVVGVLSLMASQTSTLLQRGPVYLTSLLEQYIKQQNSKADEAKETGPSDDTAAL</sequence>
<keyword evidence="5" id="KW-1185">Reference proteome</keyword>
<name>A0A9Q0XGW4_9SAUR</name>
<gene>
    <name evidence="4" type="ORF">JRQ81_005234</name>
</gene>
<dbReference type="PANTHER" id="PTHR11560">
    <property type="entry name" value="39S RIBOSOMAL PROTEIN L10, MITOCHONDRIAL"/>
    <property type="match status" value="1"/>
</dbReference>
<dbReference type="Proteomes" id="UP001142489">
    <property type="component" value="Unassembled WGS sequence"/>
</dbReference>
<organism evidence="4 5">
    <name type="scientific">Phrynocephalus forsythii</name>
    <dbReference type="NCBI Taxonomy" id="171643"/>
    <lineage>
        <taxon>Eukaryota</taxon>
        <taxon>Metazoa</taxon>
        <taxon>Chordata</taxon>
        <taxon>Craniata</taxon>
        <taxon>Vertebrata</taxon>
        <taxon>Euteleostomi</taxon>
        <taxon>Lepidosauria</taxon>
        <taxon>Squamata</taxon>
        <taxon>Bifurcata</taxon>
        <taxon>Unidentata</taxon>
        <taxon>Episquamata</taxon>
        <taxon>Toxicofera</taxon>
        <taxon>Iguania</taxon>
        <taxon>Acrodonta</taxon>
        <taxon>Agamidae</taxon>
        <taxon>Agaminae</taxon>
        <taxon>Phrynocephalus</taxon>
    </lineage>
</organism>
<evidence type="ECO:0000256" key="1">
    <source>
        <dbReference type="ARBA" id="ARBA00008889"/>
    </source>
</evidence>
<dbReference type="InterPro" id="IPR043141">
    <property type="entry name" value="Ribosomal_uL10-like_sf"/>
</dbReference>
<evidence type="ECO:0000313" key="5">
    <source>
        <dbReference type="Proteomes" id="UP001142489"/>
    </source>
</evidence>
<evidence type="ECO:0000256" key="2">
    <source>
        <dbReference type="ARBA" id="ARBA00035707"/>
    </source>
</evidence>
<dbReference type="EMBL" id="JAPFRF010000012">
    <property type="protein sequence ID" value="KAJ7313654.1"/>
    <property type="molecule type" value="Genomic_DNA"/>
</dbReference>